<name>A0A1M5BPR2_9FLAO</name>
<dbReference type="Pfam" id="PF00571">
    <property type="entry name" value="CBS"/>
    <property type="match status" value="1"/>
</dbReference>
<protein>
    <submittedName>
        <fullName evidence="2">CBS domain-containing protein</fullName>
    </submittedName>
</protein>
<reference evidence="2 3" key="1">
    <citation type="submission" date="2016-11" db="EMBL/GenBank/DDBJ databases">
        <authorList>
            <person name="Jaros S."/>
            <person name="Januszkiewicz K."/>
            <person name="Wedrychowicz H."/>
        </authorList>
    </citation>
    <scope>NUCLEOTIDE SEQUENCE [LARGE SCALE GENOMIC DNA]</scope>
    <source>
        <strain evidence="2 3">DSM 25660</strain>
    </source>
</reference>
<proteinExistence type="predicted"/>
<dbReference type="RefSeq" id="WP_073363420.1">
    <property type="nucleotide sequence ID" value="NZ_FQVQ01000009.1"/>
</dbReference>
<dbReference type="InterPro" id="IPR046342">
    <property type="entry name" value="CBS_dom_sf"/>
</dbReference>
<evidence type="ECO:0000259" key="1">
    <source>
        <dbReference type="Pfam" id="PF00571"/>
    </source>
</evidence>
<accession>A0A1M5BPR2</accession>
<dbReference type="EMBL" id="FQVQ01000009">
    <property type="protein sequence ID" value="SHF44370.1"/>
    <property type="molecule type" value="Genomic_DNA"/>
</dbReference>
<organism evidence="2 3">
    <name type="scientific">Flavobacterium fontis</name>
    <dbReference type="NCBI Taxonomy" id="1124188"/>
    <lineage>
        <taxon>Bacteria</taxon>
        <taxon>Pseudomonadati</taxon>
        <taxon>Bacteroidota</taxon>
        <taxon>Flavobacteriia</taxon>
        <taxon>Flavobacteriales</taxon>
        <taxon>Flavobacteriaceae</taxon>
        <taxon>Flavobacterium</taxon>
    </lineage>
</organism>
<feature type="domain" description="CBS" evidence="1">
    <location>
        <begin position="76"/>
        <end position="119"/>
    </location>
</feature>
<gene>
    <name evidence="2" type="ORF">SAMN05444377_10930</name>
</gene>
<keyword evidence="3" id="KW-1185">Reference proteome</keyword>
<dbReference type="InterPro" id="IPR000644">
    <property type="entry name" value="CBS_dom"/>
</dbReference>
<dbReference type="SUPFAM" id="SSF54631">
    <property type="entry name" value="CBS-domain pair"/>
    <property type="match status" value="1"/>
</dbReference>
<dbReference type="OrthoDB" id="1523762at2"/>
<evidence type="ECO:0000313" key="3">
    <source>
        <dbReference type="Proteomes" id="UP000184147"/>
    </source>
</evidence>
<dbReference type="AlphaFoldDB" id="A0A1M5BPR2"/>
<evidence type="ECO:0000313" key="2">
    <source>
        <dbReference type="EMBL" id="SHF44370.1"/>
    </source>
</evidence>
<dbReference type="Gene3D" id="3.10.580.10">
    <property type="entry name" value="CBS-domain"/>
    <property type="match status" value="1"/>
</dbReference>
<sequence length="220" mass="25357">MTAINDYITNDYAALDSLQNVADAQDFFLKVPFSNFPVLQEGIYIGCIAADDVETFDMDKPLSDYRYVLEGFFARKSMMWLDVLEVFAKNHTNIVPVLDDENNHYLGYYELEDIIKFFHETPFLKEQGGIIVVQKGLNDYAMSQIAQIVESNNAKMLGAFISDVVGDQVEITVKIAIGPMNDIIQTFRRYNYTIVSEHHDDMFLNNLKERSEYLDRFLNI</sequence>
<dbReference type="Proteomes" id="UP000184147">
    <property type="component" value="Unassembled WGS sequence"/>
</dbReference>
<dbReference type="STRING" id="1124188.SAMN05444377_10930"/>